<feature type="transmembrane region" description="Helical" evidence="1">
    <location>
        <begin position="54"/>
        <end position="73"/>
    </location>
</feature>
<keyword evidence="1" id="KW-0472">Membrane</keyword>
<accession>A0A2U1JW08</accession>
<proteinExistence type="predicted"/>
<evidence type="ECO:0000313" key="3">
    <source>
        <dbReference type="Proteomes" id="UP000245618"/>
    </source>
</evidence>
<organism evidence="2 3">
    <name type="scientific">Flavobacterium laiguense</name>
    <dbReference type="NCBI Taxonomy" id="2169409"/>
    <lineage>
        <taxon>Bacteria</taxon>
        <taxon>Pseudomonadati</taxon>
        <taxon>Bacteroidota</taxon>
        <taxon>Flavobacteriia</taxon>
        <taxon>Flavobacteriales</taxon>
        <taxon>Flavobacteriaceae</taxon>
        <taxon>Flavobacterium</taxon>
    </lineage>
</organism>
<evidence type="ECO:0000313" key="2">
    <source>
        <dbReference type="EMBL" id="PWA09401.1"/>
    </source>
</evidence>
<keyword evidence="3" id="KW-1185">Reference proteome</keyword>
<comment type="caution">
    <text evidence="2">The sequence shown here is derived from an EMBL/GenBank/DDBJ whole genome shotgun (WGS) entry which is preliminary data.</text>
</comment>
<evidence type="ECO:0000256" key="1">
    <source>
        <dbReference type="SAM" id="Phobius"/>
    </source>
</evidence>
<sequence>MKPFKLEDEPKINPGFKTPEGYHDSFSSKFLQNLPKEEITSNVKVISIFRKRKTIIMAIAAVLVLAIMIPILYTTDVKNNELDSTTIENYLAEDSNINHYELIGEIEPENNSIVNLTKLEDETLEDILVTNPNMENLLIEN</sequence>
<gene>
    <name evidence="2" type="ORF">DB891_08960</name>
</gene>
<dbReference type="RefSeq" id="WP_116762683.1">
    <property type="nucleotide sequence ID" value="NZ_QCZH01000007.1"/>
</dbReference>
<dbReference type="AlphaFoldDB" id="A0A2U1JW08"/>
<dbReference type="Proteomes" id="UP000245618">
    <property type="component" value="Unassembled WGS sequence"/>
</dbReference>
<keyword evidence="1" id="KW-1133">Transmembrane helix</keyword>
<reference evidence="2 3" key="1">
    <citation type="submission" date="2018-04" db="EMBL/GenBank/DDBJ databases">
        <title>Flavobacterium sp. nov., isolated from glacier ice.</title>
        <authorList>
            <person name="Liu Q."/>
            <person name="Xin Y.-H."/>
        </authorList>
    </citation>
    <scope>NUCLEOTIDE SEQUENCE [LARGE SCALE GENOMIC DNA]</scope>
    <source>
        <strain evidence="2 3">LB2P30</strain>
    </source>
</reference>
<keyword evidence="1" id="KW-0812">Transmembrane</keyword>
<name>A0A2U1JW08_9FLAO</name>
<dbReference type="EMBL" id="QCZH01000007">
    <property type="protein sequence ID" value="PWA09401.1"/>
    <property type="molecule type" value="Genomic_DNA"/>
</dbReference>
<protein>
    <submittedName>
        <fullName evidence="2">Uncharacterized protein</fullName>
    </submittedName>
</protein>
<dbReference type="OrthoDB" id="981524at2"/>